<sequence length="128" mass="14200">MLIIRCDKECLIIQTFNFAIDLFKGRSGINNPSERVLLSPRWCTPSRFALASILGMSRSVECTIPSLYPAHFAAVLVVLYAGYVLVWISTRERKARAFLGHPSTPQAARATVQGPRVMDAGSYSPDIR</sequence>
<protein>
    <submittedName>
        <fullName evidence="2">Uncharacterized protein</fullName>
    </submittedName>
</protein>
<dbReference type="AlphaFoldDB" id="A0A8H4VPA7"/>
<keyword evidence="1" id="KW-0472">Membrane</keyword>
<keyword evidence="1" id="KW-0812">Transmembrane</keyword>
<feature type="transmembrane region" description="Helical" evidence="1">
    <location>
        <begin position="68"/>
        <end position="88"/>
    </location>
</feature>
<proteinExistence type="predicted"/>
<dbReference type="Proteomes" id="UP000521872">
    <property type="component" value="Unassembled WGS sequence"/>
</dbReference>
<evidence type="ECO:0000313" key="3">
    <source>
        <dbReference type="Proteomes" id="UP000521872"/>
    </source>
</evidence>
<evidence type="ECO:0000256" key="1">
    <source>
        <dbReference type="SAM" id="Phobius"/>
    </source>
</evidence>
<dbReference type="EMBL" id="JAACJL010000030">
    <property type="protein sequence ID" value="KAF4617293.1"/>
    <property type="molecule type" value="Genomic_DNA"/>
</dbReference>
<gene>
    <name evidence="2" type="ORF">D9613_005645</name>
</gene>
<accession>A0A8H4VPA7</accession>
<reference evidence="2 3" key="1">
    <citation type="submission" date="2019-12" db="EMBL/GenBank/DDBJ databases">
        <authorList>
            <person name="Floudas D."/>
            <person name="Bentzer J."/>
            <person name="Ahren D."/>
            <person name="Johansson T."/>
            <person name="Persson P."/>
            <person name="Tunlid A."/>
        </authorList>
    </citation>
    <scope>NUCLEOTIDE SEQUENCE [LARGE SCALE GENOMIC DNA]</scope>
    <source>
        <strain evidence="2 3">CBS 102.39</strain>
    </source>
</reference>
<organism evidence="2 3">
    <name type="scientific">Agrocybe pediades</name>
    <dbReference type="NCBI Taxonomy" id="84607"/>
    <lineage>
        <taxon>Eukaryota</taxon>
        <taxon>Fungi</taxon>
        <taxon>Dikarya</taxon>
        <taxon>Basidiomycota</taxon>
        <taxon>Agaricomycotina</taxon>
        <taxon>Agaricomycetes</taxon>
        <taxon>Agaricomycetidae</taxon>
        <taxon>Agaricales</taxon>
        <taxon>Agaricineae</taxon>
        <taxon>Strophariaceae</taxon>
        <taxon>Agrocybe</taxon>
    </lineage>
</organism>
<evidence type="ECO:0000313" key="2">
    <source>
        <dbReference type="EMBL" id="KAF4617293.1"/>
    </source>
</evidence>
<keyword evidence="3" id="KW-1185">Reference proteome</keyword>
<name>A0A8H4VPA7_9AGAR</name>
<keyword evidence="1" id="KW-1133">Transmembrane helix</keyword>
<comment type="caution">
    <text evidence="2">The sequence shown here is derived from an EMBL/GenBank/DDBJ whole genome shotgun (WGS) entry which is preliminary data.</text>
</comment>